<gene>
    <name evidence="2" type="ORF">OUZ56_030256</name>
</gene>
<dbReference type="EMBL" id="JAOYFB010000005">
    <property type="protein sequence ID" value="KAK4015273.1"/>
    <property type="molecule type" value="Genomic_DNA"/>
</dbReference>
<proteinExistence type="predicted"/>
<name>A0ABQ9ZQS0_9CRUS</name>
<keyword evidence="3" id="KW-1185">Reference proteome</keyword>
<comment type="caution">
    <text evidence="2">The sequence shown here is derived from an EMBL/GenBank/DDBJ whole genome shotgun (WGS) entry which is preliminary data.</text>
</comment>
<evidence type="ECO:0000313" key="3">
    <source>
        <dbReference type="Proteomes" id="UP001234178"/>
    </source>
</evidence>
<evidence type="ECO:0000313" key="2">
    <source>
        <dbReference type="EMBL" id="KAK4015273.1"/>
    </source>
</evidence>
<feature type="region of interest" description="Disordered" evidence="1">
    <location>
        <begin position="1"/>
        <end position="33"/>
    </location>
</feature>
<dbReference type="Proteomes" id="UP001234178">
    <property type="component" value="Unassembled WGS sequence"/>
</dbReference>
<reference evidence="2 3" key="1">
    <citation type="journal article" date="2023" name="Nucleic Acids Res.">
        <title>The hologenome of Daphnia magna reveals possible DNA methylation and microbiome-mediated evolution of the host genome.</title>
        <authorList>
            <person name="Chaturvedi A."/>
            <person name="Li X."/>
            <person name="Dhandapani V."/>
            <person name="Marshall H."/>
            <person name="Kissane S."/>
            <person name="Cuenca-Cambronero M."/>
            <person name="Asole G."/>
            <person name="Calvet F."/>
            <person name="Ruiz-Romero M."/>
            <person name="Marangio P."/>
            <person name="Guigo R."/>
            <person name="Rago D."/>
            <person name="Mirbahai L."/>
            <person name="Eastwood N."/>
            <person name="Colbourne J.K."/>
            <person name="Zhou J."/>
            <person name="Mallon E."/>
            <person name="Orsini L."/>
        </authorList>
    </citation>
    <scope>NUCLEOTIDE SEQUENCE [LARGE SCALE GENOMIC DNA]</scope>
    <source>
        <strain evidence="2">LRV0_1</strain>
    </source>
</reference>
<feature type="compositionally biased region" description="Polar residues" evidence="1">
    <location>
        <begin position="17"/>
        <end position="33"/>
    </location>
</feature>
<organism evidence="2 3">
    <name type="scientific">Daphnia magna</name>
    <dbReference type="NCBI Taxonomy" id="35525"/>
    <lineage>
        <taxon>Eukaryota</taxon>
        <taxon>Metazoa</taxon>
        <taxon>Ecdysozoa</taxon>
        <taxon>Arthropoda</taxon>
        <taxon>Crustacea</taxon>
        <taxon>Branchiopoda</taxon>
        <taxon>Diplostraca</taxon>
        <taxon>Cladocera</taxon>
        <taxon>Anomopoda</taxon>
        <taxon>Daphniidae</taxon>
        <taxon>Daphnia</taxon>
    </lineage>
</organism>
<sequence>MSASGKGTGERRHNLRLSKTYSKQDSPGPSTKVATYHSSARFARAIETPYLKDVLRQPKDSSRPSNLLTLLPCLLGQQTPVRPRLFKDLLNLYVGDCRLRNLSLTPECQRFSVCISRPSTEVPAYIYLFIGQPVTLSGDSRPPLDLRLTQNPNSNLMFCPRMERYSHTLGLSVRREALMDIDI</sequence>
<evidence type="ECO:0000256" key="1">
    <source>
        <dbReference type="SAM" id="MobiDB-lite"/>
    </source>
</evidence>
<protein>
    <submittedName>
        <fullName evidence="2">Uncharacterized protein</fullName>
    </submittedName>
</protein>
<accession>A0ABQ9ZQS0</accession>